<evidence type="ECO:0000313" key="3">
    <source>
        <dbReference type="EMBL" id="CAJ1407484.1"/>
    </source>
</evidence>
<proteinExistence type="predicted"/>
<dbReference type="EMBL" id="CAUJNA010003673">
    <property type="protein sequence ID" value="CAJ1407484.1"/>
    <property type="molecule type" value="Genomic_DNA"/>
</dbReference>
<name>A0AA36JM00_9DINO</name>
<reference evidence="3" key="1">
    <citation type="submission" date="2023-08" db="EMBL/GenBank/DDBJ databases">
        <authorList>
            <person name="Chen Y."/>
            <person name="Shah S."/>
            <person name="Dougan E. K."/>
            <person name="Thang M."/>
            <person name="Chan C."/>
        </authorList>
    </citation>
    <scope>NUCLEOTIDE SEQUENCE</scope>
</reference>
<keyword evidence="2" id="KW-0812">Transmembrane</keyword>
<feature type="region of interest" description="Disordered" evidence="1">
    <location>
        <begin position="235"/>
        <end position="299"/>
    </location>
</feature>
<dbReference type="AlphaFoldDB" id="A0AA36JM00"/>
<gene>
    <name evidence="3" type="ORF">EVOR1521_LOCUS29169</name>
</gene>
<sequence>MPHRTPCKRTYYLKFIRYGRLDQAPMVLQDSPKGLQEYMAESKYTTLKERMDNAVLPVYVTARRVQFMMWMSSAVLVMALIVFVVLLLIHVQEDCDDLLGYMLPALLPALSFSMHCLLHQYRKERLELALKETTDQLRGLVTWESRRFTGMRLKLRLEDGKGQKSKHGMHIELTVWLDTRTGRVIDPDDFDFNGQQESGLSCDSFEADLEPVPEDSPMSSPRKDAVFVDITAPDDAKADLEPVPEDSPMSSPRKDAVFVDITAPDDAKATPKRGDASSACLDCPKRGQSKRTYEQVVHL</sequence>
<keyword evidence="2" id="KW-1133">Transmembrane helix</keyword>
<dbReference type="Proteomes" id="UP001178507">
    <property type="component" value="Unassembled WGS sequence"/>
</dbReference>
<evidence type="ECO:0000313" key="4">
    <source>
        <dbReference type="Proteomes" id="UP001178507"/>
    </source>
</evidence>
<feature type="compositionally biased region" description="Basic and acidic residues" evidence="1">
    <location>
        <begin position="265"/>
        <end position="275"/>
    </location>
</feature>
<evidence type="ECO:0000256" key="2">
    <source>
        <dbReference type="SAM" id="Phobius"/>
    </source>
</evidence>
<feature type="transmembrane region" description="Helical" evidence="2">
    <location>
        <begin position="73"/>
        <end position="92"/>
    </location>
</feature>
<evidence type="ECO:0008006" key="5">
    <source>
        <dbReference type="Google" id="ProtNLM"/>
    </source>
</evidence>
<evidence type="ECO:0000256" key="1">
    <source>
        <dbReference type="SAM" id="MobiDB-lite"/>
    </source>
</evidence>
<feature type="transmembrane region" description="Helical" evidence="2">
    <location>
        <begin position="98"/>
        <end position="118"/>
    </location>
</feature>
<keyword evidence="4" id="KW-1185">Reference proteome</keyword>
<protein>
    <recommendedName>
        <fullName evidence="5">Transmembrane protein</fullName>
    </recommendedName>
</protein>
<comment type="caution">
    <text evidence="3">The sequence shown here is derived from an EMBL/GenBank/DDBJ whole genome shotgun (WGS) entry which is preliminary data.</text>
</comment>
<keyword evidence="2" id="KW-0472">Membrane</keyword>
<organism evidence="3 4">
    <name type="scientific">Effrenium voratum</name>
    <dbReference type="NCBI Taxonomy" id="2562239"/>
    <lineage>
        <taxon>Eukaryota</taxon>
        <taxon>Sar</taxon>
        <taxon>Alveolata</taxon>
        <taxon>Dinophyceae</taxon>
        <taxon>Suessiales</taxon>
        <taxon>Symbiodiniaceae</taxon>
        <taxon>Effrenium</taxon>
    </lineage>
</organism>
<accession>A0AA36JM00</accession>